<keyword evidence="3" id="KW-1185">Reference proteome</keyword>
<protein>
    <submittedName>
        <fullName evidence="2">Uncharacterized protein</fullName>
    </submittedName>
</protein>
<evidence type="ECO:0000313" key="2">
    <source>
        <dbReference type="EMBL" id="MBP2171659.1"/>
    </source>
</evidence>
<reference evidence="2 3" key="1">
    <citation type="submission" date="2021-03" db="EMBL/GenBank/DDBJ databases">
        <authorList>
            <person name="D'Agostino P."/>
            <person name="Huntemann M."/>
            <person name="Clum A."/>
            <person name="Spunde A."/>
            <person name="Palaniappan K."/>
            <person name="Ritter S."/>
            <person name="Mikhailova N."/>
            <person name="Chen I.-M."/>
            <person name="Stamatis D."/>
            <person name="Reddy T."/>
            <person name="O'Malley R."/>
            <person name="Daum C."/>
            <person name="Shapiro N."/>
            <person name="Ivanova N."/>
            <person name="Kyrpides N."/>
            <person name="Woyke T."/>
        </authorList>
    </citation>
    <scope>NUCLEOTIDE SEQUENCE [LARGE SCALE GENOMIC DNA]</scope>
    <source>
        <strain evidence="2 3">WS4403</strain>
    </source>
</reference>
<accession>A0ABS4PG83</accession>
<feature type="transmembrane region" description="Helical" evidence="1">
    <location>
        <begin position="165"/>
        <end position="188"/>
    </location>
</feature>
<evidence type="ECO:0000256" key="1">
    <source>
        <dbReference type="SAM" id="Phobius"/>
    </source>
</evidence>
<sequence>MEFMDWLRNIGFFIPLIAIVVSLNARLKTFNNERISVYKDMKSLSSELEMEGYEIKVIDDELKKLIVREVTGIVEITPARRLMKILSCNPNLDSFKIKRLKSLIRSIRETEHLNKEEIAEVKFNLNKKLYKKSAKEGAIYIFAFLIGYITFLFSGLSSLADKDYLWASIQIIMSFALLIAMMLTKASYPAPWNYRKHKKFTDELNSYKSH</sequence>
<feature type="transmembrane region" description="Helical" evidence="1">
    <location>
        <begin position="6"/>
        <end position="25"/>
    </location>
</feature>
<proteinExistence type="predicted"/>
<dbReference type="Proteomes" id="UP001195624">
    <property type="component" value="Unassembled WGS sequence"/>
</dbReference>
<feature type="transmembrane region" description="Helical" evidence="1">
    <location>
        <begin position="137"/>
        <end position="159"/>
    </location>
</feature>
<keyword evidence="1" id="KW-1133">Transmembrane helix</keyword>
<dbReference type="EMBL" id="JAGGMQ010000002">
    <property type="protein sequence ID" value="MBP2171659.1"/>
    <property type="molecule type" value="Genomic_DNA"/>
</dbReference>
<organism evidence="2 3">
    <name type="scientific">Winslowiella toletana</name>
    <dbReference type="NCBI Taxonomy" id="92490"/>
    <lineage>
        <taxon>Bacteria</taxon>
        <taxon>Pseudomonadati</taxon>
        <taxon>Pseudomonadota</taxon>
        <taxon>Gammaproteobacteria</taxon>
        <taxon>Enterobacterales</taxon>
        <taxon>Erwiniaceae</taxon>
        <taxon>Winslowiella</taxon>
    </lineage>
</organism>
<dbReference type="RefSeq" id="WP_017802816.1">
    <property type="nucleotide sequence ID" value="NZ_JAGGMQ010000002.1"/>
</dbReference>
<keyword evidence="1" id="KW-0472">Membrane</keyword>
<evidence type="ECO:0000313" key="3">
    <source>
        <dbReference type="Proteomes" id="UP001195624"/>
    </source>
</evidence>
<gene>
    <name evidence="2" type="ORF">J2125_004955</name>
</gene>
<name>A0ABS4PG83_9GAMM</name>
<comment type="caution">
    <text evidence="2">The sequence shown here is derived from an EMBL/GenBank/DDBJ whole genome shotgun (WGS) entry which is preliminary data.</text>
</comment>
<reference evidence="3" key="2">
    <citation type="submission" date="2023-07" db="EMBL/GenBank/DDBJ databases">
        <title>Genome mining of underrepresented organisms for secondary metabolites.</title>
        <authorList>
            <person name="D'Agostino P.M."/>
        </authorList>
    </citation>
    <scope>NUCLEOTIDE SEQUENCE [LARGE SCALE GENOMIC DNA]</scope>
    <source>
        <strain evidence="3">WS4403</strain>
    </source>
</reference>
<keyword evidence="1" id="KW-0812">Transmembrane</keyword>